<organism evidence="2 3">
    <name type="scientific">Neonectria ditissima</name>
    <dbReference type="NCBI Taxonomy" id="78410"/>
    <lineage>
        <taxon>Eukaryota</taxon>
        <taxon>Fungi</taxon>
        <taxon>Dikarya</taxon>
        <taxon>Ascomycota</taxon>
        <taxon>Pezizomycotina</taxon>
        <taxon>Sordariomycetes</taxon>
        <taxon>Hypocreomycetidae</taxon>
        <taxon>Hypocreales</taxon>
        <taxon>Nectriaceae</taxon>
        <taxon>Neonectria</taxon>
    </lineage>
</organism>
<gene>
    <name evidence="2" type="ORF">AK830_g4648</name>
</gene>
<name>A0A0P7BMJ0_9HYPO</name>
<keyword evidence="3" id="KW-1185">Reference proteome</keyword>
<dbReference type="Gene3D" id="3.90.1200.10">
    <property type="match status" value="1"/>
</dbReference>
<proteinExistence type="predicted"/>
<feature type="domain" description="Aminoglycoside phosphotransferase" evidence="1">
    <location>
        <begin position="70"/>
        <end position="268"/>
    </location>
</feature>
<evidence type="ECO:0000313" key="2">
    <source>
        <dbReference type="EMBL" id="KPM41896.1"/>
    </source>
</evidence>
<evidence type="ECO:0000259" key="1">
    <source>
        <dbReference type="Pfam" id="PF01636"/>
    </source>
</evidence>
<dbReference type="CDD" id="cd05120">
    <property type="entry name" value="APH_ChoK_like"/>
    <property type="match status" value="1"/>
</dbReference>
<dbReference type="InterPro" id="IPR051678">
    <property type="entry name" value="AGP_Transferase"/>
</dbReference>
<evidence type="ECO:0000313" key="3">
    <source>
        <dbReference type="Proteomes" id="UP000050424"/>
    </source>
</evidence>
<dbReference type="STRING" id="78410.A0A0P7BMJ0"/>
<dbReference type="PANTHER" id="PTHR21310:SF55">
    <property type="entry name" value="AMINOGLYCOSIDE PHOSPHOTRANSFERASE DOMAIN-CONTAINING PROTEIN"/>
    <property type="match status" value="1"/>
</dbReference>
<dbReference type="Proteomes" id="UP000050424">
    <property type="component" value="Unassembled WGS sequence"/>
</dbReference>
<dbReference type="InterPro" id="IPR002575">
    <property type="entry name" value="Aminoglycoside_PTrfase"/>
</dbReference>
<dbReference type="SUPFAM" id="SSF56112">
    <property type="entry name" value="Protein kinase-like (PK-like)"/>
    <property type="match status" value="1"/>
</dbReference>
<protein>
    <recommendedName>
        <fullName evidence="1">Aminoglycoside phosphotransferase domain-containing protein</fullName>
    </recommendedName>
</protein>
<dbReference type="EMBL" id="LKCW01000057">
    <property type="protein sequence ID" value="KPM41896.1"/>
    <property type="molecule type" value="Genomic_DNA"/>
</dbReference>
<accession>A0A0P7BMJ0</accession>
<dbReference type="OrthoDB" id="8300194at2759"/>
<reference evidence="2 3" key="1">
    <citation type="submission" date="2015-09" db="EMBL/GenBank/DDBJ databases">
        <title>Draft genome of a European isolate of the apple canker pathogen Neonectria ditissima.</title>
        <authorList>
            <person name="Gomez-Cortecero A."/>
            <person name="Harrison R.J."/>
            <person name="Armitage A.D."/>
        </authorList>
    </citation>
    <scope>NUCLEOTIDE SEQUENCE [LARGE SCALE GENOMIC DNA]</scope>
    <source>
        <strain evidence="2 3">R09/05</strain>
    </source>
</reference>
<dbReference type="AlphaFoldDB" id="A0A0P7BMJ0"/>
<comment type="caution">
    <text evidence="2">The sequence shown here is derived from an EMBL/GenBank/DDBJ whole genome shotgun (WGS) entry which is preliminary data.</text>
</comment>
<dbReference type="PANTHER" id="PTHR21310">
    <property type="entry name" value="AMINOGLYCOSIDE PHOSPHOTRANSFERASE-RELATED-RELATED"/>
    <property type="match status" value="1"/>
</dbReference>
<sequence length="285" mass="32665">MSTTHNSPIDRLKSYHTGTEGLAINDSFLLRCLTLLALKTTSHFYSRNGVCIPVSKHKIVKTGPVVHLTEGATMKFVAENTLIPVPKIYCSFVWRNRAYIVMERIRGEAITRTWRRLSRDARQSIFAQLNLLMQELRTLQPQSHGIQSCTSGSLRDSRIPRAFPRFGPFTSIQEFHLWLRDGLQPSEAQNCVSEQEWKDIQEMATGQDGKWPPPVFTHGDLNPANIFVRGNQVVGIIDWEFSGWYPNYWEYTSAWCGNAATTEWQDAVLNFLEPFPAELEMEKTR</sequence>
<dbReference type="Pfam" id="PF01636">
    <property type="entry name" value="APH"/>
    <property type="match status" value="1"/>
</dbReference>
<dbReference type="InterPro" id="IPR011009">
    <property type="entry name" value="Kinase-like_dom_sf"/>
</dbReference>